<keyword evidence="5 11" id="KW-0808">Transferase</keyword>
<dbReference type="EMBL" id="AAZO01000098">
    <property type="status" value="NOT_ANNOTATED_CDS"/>
    <property type="molecule type" value="Genomic_DNA"/>
</dbReference>
<dbReference type="InterPro" id="IPR005786">
    <property type="entry name" value="B_amino_transII"/>
</dbReference>
<evidence type="ECO:0000256" key="2">
    <source>
        <dbReference type="ARBA" id="ARBA00009320"/>
    </source>
</evidence>
<dbReference type="OrthoDB" id="1732691at2759"/>
<evidence type="ECO:0000256" key="1">
    <source>
        <dbReference type="ARBA" id="ARBA00001933"/>
    </source>
</evidence>
<dbReference type="FunCoup" id="E0V9C5">
    <property type="interactions" value="686"/>
</dbReference>
<dbReference type="NCBIfam" id="TIGR01123">
    <property type="entry name" value="ilvE_II"/>
    <property type="match status" value="1"/>
</dbReference>
<evidence type="ECO:0000256" key="11">
    <source>
        <dbReference type="RuleBase" id="RU004517"/>
    </source>
</evidence>
<dbReference type="EMBL" id="DS234991">
    <property type="protein sequence ID" value="EEB09981.1"/>
    <property type="molecule type" value="Genomic_DNA"/>
</dbReference>
<dbReference type="PIRSF" id="PIRSF006468">
    <property type="entry name" value="BCAT1"/>
    <property type="match status" value="1"/>
</dbReference>
<evidence type="ECO:0000256" key="7">
    <source>
        <dbReference type="ARBA" id="ARBA00023304"/>
    </source>
</evidence>
<evidence type="ECO:0000256" key="5">
    <source>
        <dbReference type="ARBA" id="ARBA00022679"/>
    </source>
</evidence>
<dbReference type="InterPro" id="IPR018300">
    <property type="entry name" value="Aminotrans_IV_CS"/>
</dbReference>
<comment type="similarity">
    <text evidence="2 9">Belongs to the class-IV pyridoxal-phosphate-dependent aminotransferase family.</text>
</comment>
<proteinExistence type="inferred from homology"/>
<accession>E0V9C5</accession>
<dbReference type="KEGG" id="phu:Phum_PHUM008320"/>
<dbReference type="RefSeq" id="XP_002422719.1">
    <property type="nucleotide sequence ID" value="XM_002422674.1"/>
</dbReference>
<dbReference type="HOGENOM" id="CLU_031922_0_2_1"/>
<keyword evidence="3 11" id="KW-0032">Aminotransferase</keyword>
<comment type="cofactor">
    <cofactor evidence="1 10">
        <name>pyridoxal 5'-phosphate</name>
        <dbReference type="ChEBI" id="CHEBI:597326"/>
    </cofactor>
</comment>
<dbReference type="CTD" id="8233537"/>
<keyword evidence="14" id="KW-1185">Reference proteome</keyword>
<comment type="catalytic activity">
    <reaction evidence="11">
        <text>L-isoleucine + 2-oxoglutarate = (S)-3-methyl-2-oxopentanoate + L-glutamate</text>
        <dbReference type="Rhea" id="RHEA:24801"/>
        <dbReference type="ChEBI" id="CHEBI:16810"/>
        <dbReference type="ChEBI" id="CHEBI:29985"/>
        <dbReference type="ChEBI" id="CHEBI:35146"/>
        <dbReference type="ChEBI" id="CHEBI:58045"/>
        <dbReference type="EC" id="2.6.1.42"/>
    </reaction>
</comment>
<evidence type="ECO:0000256" key="8">
    <source>
        <dbReference type="PIRSR" id="PIRSR006468-1"/>
    </source>
</evidence>
<sequence>MFTVQYKDKVNGWQKPKIVPLGNISLHPASKVLHYAVELFEGMKAYRGVDDKIRLFRPDLNMIRMNRSAERSGLPTFDSEEMIKVLCRLIQIDQEWVPHSETSSLYIRPTLIGTDPALGVITSESALLFAICSPVDSYFSGGFKSTSLLADPRYTRAWPGGCGDRKMGCNYAPAVKIQRQAVDQGLQSVLWLFGEDDQITEAGTMNIFIVLKNENGEKELVTPPLSGLILPGIIRSSVLDLAREHKRTLISERNINMKELIYHLEKGRCLEMFGVGTACAVLPITSILYKDTLLEIPTLEQKDKEFEFYYKILTSIQYGHVDHPWGVCIDDYYKSEIK</sequence>
<dbReference type="Proteomes" id="UP000009046">
    <property type="component" value="Unassembled WGS sequence"/>
</dbReference>
<dbReference type="VEuPathDB" id="VectorBase:PHUM008320"/>
<comment type="catalytic activity">
    <reaction evidence="11">
        <text>L-valine + 2-oxoglutarate = 3-methyl-2-oxobutanoate + L-glutamate</text>
        <dbReference type="Rhea" id="RHEA:24813"/>
        <dbReference type="ChEBI" id="CHEBI:11851"/>
        <dbReference type="ChEBI" id="CHEBI:16810"/>
        <dbReference type="ChEBI" id="CHEBI:29985"/>
        <dbReference type="ChEBI" id="CHEBI:57762"/>
        <dbReference type="EC" id="2.6.1.42"/>
    </reaction>
</comment>
<organism>
    <name type="scientific">Pediculus humanus subsp. corporis</name>
    <name type="common">Body louse</name>
    <dbReference type="NCBI Taxonomy" id="121224"/>
    <lineage>
        <taxon>Eukaryota</taxon>
        <taxon>Metazoa</taxon>
        <taxon>Ecdysozoa</taxon>
        <taxon>Arthropoda</taxon>
        <taxon>Hexapoda</taxon>
        <taxon>Insecta</taxon>
        <taxon>Pterygota</taxon>
        <taxon>Neoptera</taxon>
        <taxon>Paraneoptera</taxon>
        <taxon>Psocodea</taxon>
        <taxon>Troctomorpha</taxon>
        <taxon>Phthiraptera</taxon>
        <taxon>Anoplura</taxon>
        <taxon>Pediculidae</taxon>
        <taxon>Pediculus</taxon>
    </lineage>
</organism>
<dbReference type="GO" id="GO:0009099">
    <property type="term" value="P:L-valine biosynthetic process"/>
    <property type="evidence" value="ECO:0007669"/>
    <property type="project" value="TreeGrafter"/>
</dbReference>
<dbReference type="GO" id="GO:0005739">
    <property type="term" value="C:mitochondrion"/>
    <property type="evidence" value="ECO:0007669"/>
    <property type="project" value="TreeGrafter"/>
</dbReference>
<dbReference type="Pfam" id="PF01063">
    <property type="entry name" value="Aminotran_4"/>
    <property type="match status" value="1"/>
</dbReference>
<evidence type="ECO:0000313" key="14">
    <source>
        <dbReference type="Proteomes" id="UP000009046"/>
    </source>
</evidence>
<dbReference type="NCBIfam" id="NF009897">
    <property type="entry name" value="PRK13357.1"/>
    <property type="match status" value="1"/>
</dbReference>
<dbReference type="SUPFAM" id="SSF56752">
    <property type="entry name" value="D-aminoacid aminotransferase-like PLP-dependent enzymes"/>
    <property type="match status" value="1"/>
</dbReference>
<gene>
    <name evidence="13" type="primary">8233537</name>
    <name evidence="12" type="ORF">Phum_PHUM008320</name>
</gene>
<dbReference type="EnsemblMetazoa" id="PHUM008320-RA">
    <property type="protein sequence ID" value="PHUM008320-PA"/>
    <property type="gene ID" value="PHUM008320"/>
</dbReference>
<dbReference type="EC" id="2.6.1.42" evidence="11"/>
<dbReference type="STRING" id="121224.E0V9C5"/>
<keyword evidence="6 10" id="KW-0663">Pyridoxal phosphate</keyword>
<dbReference type="eggNOG" id="KOG0975">
    <property type="taxonomic scope" value="Eukaryota"/>
</dbReference>
<reference evidence="12" key="1">
    <citation type="submission" date="2007-04" db="EMBL/GenBank/DDBJ databases">
        <title>Annotation of Pediculus humanus corporis strain USDA.</title>
        <authorList>
            <person name="Kirkness E."/>
            <person name="Hannick L."/>
            <person name="Hass B."/>
            <person name="Bruggner R."/>
            <person name="Lawson D."/>
            <person name="Bidwell S."/>
            <person name="Joardar V."/>
            <person name="Caler E."/>
            <person name="Walenz B."/>
            <person name="Inman J."/>
            <person name="Schobel S."/>
            <person name="Galinsky K."/>
            <person name="Amedeo P."/>
            <person name="Strausberg R."/>
        </authorList>
    </citation>
    <scope>NUCLEOTIDE SEQUENCE</scope>
    <source>
        <strain evidence="12">USDA</strain>
    </source>
</reference>
<protein>
    <recommendedName>
        <fullName evidence="11">Branched-chain-amino-acid aminotransferase</fullName>
        <ecNumber evidence="11">2.6.1.42</ecNumber>
    </recommendedName>
</protein>
<dbReference type="PROSITE" id="PS00770">
    <property type="entry name" value="AA_TRANSFER_CLASS_4"/>
    <property type="match status" value="1"/>
</dbReference>
<keyword evidence="4 11" id="KW-0028">Amino-acid biosynthesis</keyword>
<evidence type="ECO:0000256" key="4">
    <source>
        <dbReference type="ARBA" id="ARBA00022605"/>
    </source>
</evidence>
<evidence type="ECO:0000256" key="6">
    <source>
        <dbReference type="ARBA" id="ARBA00022898"/>
    </source>
</evidence>
<evidence type="ECO:0000256" key="9">
    <source>
        <dbReference type="RuleBase" id="RU004106"/>
    </source>
</evidence>
<dbReference type="InterPro" id="IPR036038">
    <property type="entry name" value="Aminotransferase-like"/>
</dbReference>
<dbReference type="GO" id="GO:0009098">
    <property type="term" value="P:L-leucine biosynthetic process"/>
    <property type="evidence" value="ECO:0007669"/>
    <property type="project" value="TreeGrafter"/>
</dbReference>
<feature type="modified residue" description="N6-(pyridoxal phosphate)lysine" evidence="8">
    <location>
        <position position="166"/>
    </location>
</feature>
<dbReference type="OMA" id="TDFRFIA"/>
<dbReference type="GeneID" id="8233537"/>
<reference evidence="12" key="2">
    <citation type="submission" date="2007-04" db="EMBL/GenBank/DDBJ databases">
        <title>The genome of the human body louse.</title>
        <authorList>
            <consortium name="The Human Body Louse Genome Consortium"/>
            <person name="Kirkness E."/>
            <person name="Walenz B."/>
            <person name="Hass B."/>
            <person name="Bruggner R."/>
            <person name="Strausberg R."/>
        </authorList>
    </citation>
    <scope>NUCLEOTIDE SEQUENCE</scope>
    <source>
        <strain evidence="12">USDA</strain>
    </source>
</reference>
<dbReference type="PANTHER" id="PTHR11825:SF44">
    <property type="entry name" value="BRANCHED-CHAIN-AMINO-ACID AMINOTRANSFERASE"/>
    <property type="match status" value="1"/>
</dbReference>
<dbReference type="CDD" id="cd01557">
    <property type="entry name" value="BCAT_beta_family"/>
    <property type="match status" value="1"/>
</dbReference>
<evidence type="ECO:0000256" key="3">
    <source>
        <dbReference type="ARBA" id="ARBA00022576"/>
    </source>
</evidence>
<evidence type="ECO:0000256" key="10">
    <source>
        <dbReference type="RuleBase" id="RU004516"/>
    </source>
</evidence>
<reference evidence="13" key="3">
    <citation type="submission" date="2021-02" db="UniProtKB">
        <authorList>
            <consortium name="EnsemblMetazoa"/>
        </authorList>
    </citation>
    <scope>IDENTIFICATION</scope>
    <source>
        <strain evidence="13">USDA</strain>
    </source>
</reference>
<name>E0V9C5_PEDHC</name>
<dbReference type="InterPro" id="IPR001544">
    <property type="entry name" value="Aminotrans_IV"/>
</dbReference>
<dbReference type="Gene3D" id="3.30.470.10">
    <property type="match status" value="1"/>
</dbReference>
<dbReference type="InterPro" id="IPR043131">
    <property type="entry name" value="BCAT-like_N"/>
</dbReference>
<dbReference type="InterPro" id="IPR043132">
    <property type="entry name" value="BCAT-like_C"/>
</dbReference>
<dbReference type="PANTHER" id="PTHR11825">
    <property type="entry name" value="SUBGROUP IIII AMINOTRANSFERASE"/>
    <property type="match status" value="1"/>
</dbReference>
<dbReference type="FunFam" id="3.30.470.10:FF:000002">
    <property type="entry name" value="Branched-chain-amino-acid aminotransferase"/>
    <property type="match status" value="1"/>
</dbReference>
<dbReference type="InterPro" id="IPR033939">
    <property type="entry name" value="BCAT_family"/>
</dbReference>
<evidence type="ECO:0000313" key="12">
    <source>
        <dbReference type="EMBL" id="EEB09981.1"/>
    </source>
</evidence>
<comment type="catalytic activity">
    <reaction evidence="11">
        <text>L-leucine + 2-oxoglutarate = 4-methyl-2-oxopentanoate + L-glutamate</text>
        <dbReference type="Rhea" id="RHEA:18321"/>
        <dbReference type="ChEBI" id="CHEBI:16810"/>
        <dbReference type="ChEBI" id="CHEBI:17865"/>
        <dbReference type="ChEBI" id="CHEBI:29985"/>
        <dbReference type="ChEBI" id="CHEBI:57427"/>
        <dbReference type="EC" id="2.6.1.42"/>
    </reaction>
</comment>
<evidence type="ECO:0000313" key="13">
    <source>
        <dbReference type="EnsemblMetazoa" id="PHUM008320-PA"/>
    </source>
</evidence>
<dbReference type="InParanoid" id="E0V9C5"/>
<dbReference type="AlphaFoldDB" id="E0V9C5"/>
<dbReference type="GO" id="GO:0004084">
    <property type="term" value="F:branched-chain-amino-acid transaminase activity"/>
    <property type="evidence" value="ECO:0007669"/>
    <property type="project" value="UniProtKB-EC"/>
</dbReference>
<keyword evidence="7 11" id="KW-0100">Branched-chain amino acid biosynthesis</keyword>
<dbReference type="Gene3D" id="3.20.10.10">
    <property type="entry name" value="D-amino Acid Aminotransferase, subunit A, domain 2"/>
    <property type="match status" value="1"/>
</dbReference>